<reference evidence="2 3" key="1">
    <citation type="submission" date="2018-08" db="EMBL/GenBank/DDBJ databases">
        <title>Fulvimarina sp. 85, whole genome shotgun sequence.</title>
        <authorList>
            <person name="Tuo L."/>
        </authorList>
    </citation>
    <scope>NUCLEOTIDE SEQUENCE [LARGE SCALE GENOMIC DNA]</scope>
    <source>
        <strain evidence="2 3">85</strain>
    </source>
</reference>
<dbReference type="AlphaFoldDB" id="A0A371X764"/>
<organism evidence="2 3">
    <name type="scientific">Fulvimarina endophytica</name>
    <dbReference type="NCBI Taxonomy" id="2293836"/>
    <lineage>
        <taxon>Bacteria</taxon>
        <taxon>Pseudomonadati</taxon>
        <taxon>Pseudomonadota</taxon>
        <taxon>Alphaproteobacteria</taxon>
        <taxon>Hyphomicrobiales</taxon>
        <taxon>Aurantimonadaceae</taxon>
        <taxon>Fulvimarina</taxon>
    </lineage>
</organism>
<dbReference type="SUPFAM" id="SSF54975">
    <property type="entry name" value="Acylphosphatase/BLUF domain-like"/>
    <property type="match status" value="1"/>
</dbReference>
<dbReference type="InterPro" id="IPR036046">
    <property type="entry name" value="Acylphosphatase-like_dom_sf"/>
</dbReference>
<evidence type="ECO:0000313" key="3">
    <source>
        <dbReference type="Proteomes" id="UP000264310"/>
    </source>
</evidence>
<dbReference type="Gene3D" id="3.30.70.100">
    <property type="match status" value="1"/>
</dbReference>
<dbReference type="GO" id="GO:0009882">
    <property type="term" value="F:blue light photoreceptor activity"/>
    <property type="evidence" value="ECO:0007669"/>
    <property type="project" value="InterPro"/>
</dbReference>
<dbReference type="RefSeq" id="WP_116681977.1">
    <property type="nucleotide sequence ID" value="NZ_QURL01000002.1"/>
</dbReference>
<dbReference type="Proteomes" id="UP000264310">
    <property type="component" value="Unassembled WGS sequence"/>
</dbReference>
<dbReference type="OrthoDB" id="196105at2"/>
<evidence type="ECO:0000313" key="2">
    <source>
        <dbReference type="EMBL" id="RFC65079.1"/>
    </source>
</evidence>
<protein>
    <submittedName>
        <fullName evidence="2">BLUF domain-containing protein</fullName>
    </submittedName>
</protein>
<proteinExistence type="predicted"/>
<dbReference type="PROSITE" id="PS50925">
    <property type="entry name" value="BLUF"/>
    <property type="match status" value="1"/>
</dbReference>
<dbReference type="Pfam" id="PF04940">
    <property type="entry name" value="BLUF"/>
    <property type="match status" value="1"/>
</dbReference>
<evidence type="ECO:0000259" key="1">
    <source>
        <dbReference type="PROSITE" id="PS50925"/>
    </source>
</evidence>
<dbReference type="SMART" id="SM01034">
    <property type="entry name" value="BLUF"/>
    <property type="match status" value="1"/>
</dbReference>
<sequence length="129" mass="14518">MTATGRMRHITYSSIANGLSREEFRQIVAYSTEHNRKLGVRGVIAFDGRVITQILEGDGETVDDLFKMIRRDPRHEGVVLMTRVDIDESQFASFGMANLSPSEVFLMSSAIVERYGDGDRSDDPLVLDY</sequence>
<comment type="caution">
    <text evidence="2">The sequence shown here is derived from an EMBL/GenBank/DDBJ whole genome shotgun (WGS) entry which is preliminary data.</text>
</comment>
<dbReference type="EMBL" id="QURL01000002">
    <property type="protein sequence ID" value="RFC65079.1"/>
    <property type="molecule type" value="Genomic_DNA"/>
</dbReference>
<accession>A0A371X764</accession>
<dbReference type="GO" id="GO:0071949">
    <property type="term" value="F:FAD binding"/>
    <property type="evidence" value="ECO:0007669"/>
    <property type="project" value="InterPro"/>
</dbReference>
<feature type="domain" description="BLUF" evidence="1">
    <location>
        <begin position="7"/>
        <end position="97"/>
    </location>
</feature>
<dbReference type="InterPro" id="IPR007024">
    <property type="entry name" value="BLUF_domain"/>
</dbReference>
<keyword evidence="3" id="KW-1185">Reference proteome</keyword>
<name>A0A371X764_9HYPH</name>
<gene>
    <name evidence="2" type="ORF">DYI37_04250</name>
</gene>